<comment type="caution">
    <text evidence="1">The sequence shown here is derived from an EMBL/GenBank/DDBJ whole genome shotgun (WGS) entry which is preliminary data.</text>
</comment>
<dbReference type="EMBL" id="PJQY01000170">
    <property type="protein sequence ID" value="PQQ16827.1"/>
    <property type="molecule type" value="Genomic_DNA"/>
</dbReference>
<evidence type="ECO:0000313" key="2">
    <source>
        <dbReference type="Proteomes" id="UP000250321"/>
    </source>
</evidence>
<dbReference type="Proteomes" id="UP000250321">
    <property type="component" value="Unassembled WGS sequence"/>
</dbReference>
<gene>
    <name evidence="1" type="ORF">Pyn_08822</name>
</gene>
<sequence>MVEQHCTCSSPALGAGAAIIMDIVVDKGDLAQFRESGRIWWAQFRDIEDDTTSFYSLPEKVLVFLKSFSAVLNSFTAMVRDLRMYLGL</sequence>
<protein>
    <submittedName>
        <fullName evidence="1">Uncharacterized protein</fullName>
    </submittedName>
</protein>
<evidence type="ECO:0000313" key="1">
    <source>
        <dbReference type="EMBL" id="PQQ16827.1"/>
    </source>
</evidence>
<reference evidence="1 2" key="1">
    <citation type="submission" date="2018-02" db="EMBL/GenBank/DDBJ databases">
        <title>Draft genome of wild Prunus yedoensis var. nudiflora.</title>
        <authorList>
            <person name="Baek S."/>
            <person name="Kim J.-H."/>
            <person name="Choi K."/>
            <person name="Kim G.-B."/>
            <person name="Cho A."/>
            <person name="Jang H."/>
            <person name="Shin C.-H."/>
            <person name="Yu H.-J."/>
            <person name="Mun J.-H."/>
        </authorList>
    </citation>
    <scope>NUCLEOTIDE SEQUENCE [LARGE SCALE GENOMIC DNA]</scope>
    <source>
        <strain evidence="2">cv. Jeju island</strain>
        <tissue evidence="1">Leaf</tissue>
    </source>
</reference>
<dbReference type="AlphaFoldDB" id="A0A314ZFB1"/>
<proteinExistence type="predicted"/>
<organism evidence="1 2">
    <name type="scientific">Prunus yedoensis var. nudiflora</name>
    <dbReference type="NCBI Taxonomy" id="2094558"/>
    <lineage>
        <taxon>Eukaryota</taxon>
        <taxon>Viridiplantae</taxon>
        <taxon>Streptophyta</taxon>
        <taxon>Embryophyta</taxon>
        <taxon>Tracheophyta</taxon>
        <taxon>Spermatophyta</taxon>
        <taxon>Magnoliopsida</taxon>
        <taxon>eudicotyledons</taxon>
        <taxon>Gunneridae</taxon>
        <taxon>Pentapetalae</taxon>
        <taxon>rosids</taxon>
        <taxon>fabids</taxon>
        <taxon>Rosales</taxon>
        <taxon>Rosaceae</taxon>
        <taxon>Amygdaloideae</taxon>
        <taxon>Amygdaleae</taxon>
        <taxon>Prunus</taxon>
    </lineage>
</organism>
<keyword evidence="2" id="KW-1185">Reference proteome</keyword>
<name>A0A314ZFB1_PRUYE</name>
<accession>A0A314ZFB1</accession>